<name>A0A0T7LXB2_MYCTX</name>
<evidence type="ECO:0000313" key="2">
    <source>
        <dbReference type="EMBL" id="CFE62323.1"/>
    </source>
</evidence>
<organism evidence="3 4">
    <name type="scientific">Mycobacterium tuberculosis</name>
    <dbReference type="NCBI Taxonomy" id="1773"/>
    <lineage>
        <taxon>Bacteria</taxon>
        <taxon>Bacillati</taxon>
        <taxon>Actinomycetota</taxon>
        <taxon>Actinomycetes</taxon>
        <taxon>Mycobacteriales</taxon>
        <taxon>Mycobacteriaceae</taxon>
        <taxon>Mycobacterium</taxon>
        <taxon>Mycobacterium tuberculosis complex</taxon>
    </lineage>
</organism>
<evidence type="ECO:0000313" key="5">
    <source>
        <dbReference type="Proteomes" id="UP000046947"/>
    </source>
</evidence>
<accession>A0A0T7LXB2</accession>
<dbReference type="Proteomes" id="UP000046947">
    <property type="component" value="Unassembled WGS sequence"/>
</dbReference>
<protein>
    <submittedName>
        <fullName evidence="3">Uncharacterized protein</fullName>
    </submittedName>
</protein>
<evidence type="ECO:0000313" key="4">
    <source>
        <dbReference type="Proteomes" id="UP000038802"/>
    </source>
</evidence>
<dbReference type="Proteomes" id="UP000048289">
    <property type="component" value="Unassembled WGS sequence"/>
</dbReference>
<dbReference type="AlphaFoldDB" id="A0A0T7LXB2"/>
<reference evidence="4 5" key="1">
    <citation type="submission" date="2015-03" db="EMBL/GenBank/DDBJ databases">
        <authorList>
            <consortium name="Pathogen Informatics"/>
        </authorList>
    </citation>
    <scope>NUCLEOTIDE SEQUENCE [LARGE SCALE GENOMIC DNA]</scope>
    <source>
        <strain evidence="1 6">G09901357</strain>
        <strain evidence="2 5">H09601792</strain>
        <strain evidence="4">K00500041</strain>
    </source>
</reference>
<evidence type="ECO:0000313" key="6">
    <source>
        <dbReference type="Proteomes" id="UP000048289"/>
    </source>
</evidence>
<dbReference type="EMBL" id="CSAE01000282">
    <property type="protein sequence ID" value="COW02034.1"/>
    <property type="molecule type" value="Genomic_DNA"/>
</dbReference>
<dbReference type="EMBL" id="CFOE01000290">
    <property type="protein sequence ID" value="CFE39910.1"/>
    <property type="molecule type" value="Genomic_DNA"/>
</dbReference>
<evidence type="ECO:0000313" key="3">
    <source>
        <dbReference type="EMBL" id="COW02034.1"/>
    </source>
</evidence>
<sequence>MCPDGRGCTSSRPLPRISMRCSPMARSTWSKPGTYRVTPGFGCWAAVPTRWAGSMRINVFSWCEVTVRRSVCVAAPPSSGWRWICCSMSRWASCRWAAKPARASPLWRCVRVWKPCWSDAPTARWWSSARCTRSAARSWATCPVARARRWARGRRRSSTPSRGWPARRCSRKCCPVACSRCCR</sequence>
<dbReference type="Proteomes" id="UP000038802">
    <property type="component" value="Unassembled WGS sequence"/>
</dbReference>
<evidence type="ECO:0000313" key="1">
    <source>
        <dbReference type="EMBL" id="CFE39910.1"/>
    </source>
</evidence>
<dbReference type="EMBL" id="CFOH01000594">
    <property type="protein sequence ID" value="CFE62323.1"/>
    <property type="molecule type" value="Genomic_DNA"/>
</dbReference>
<proteinExistence type="predicted"/>
<reference evidence="3" key="2">
    <citation type="submission" date="2015-03" db="EMBL/GenBank/DDBJ databases">
        <authorList>
            <person name="Murphy D."/>
        </authorList>
    </citation>
    <scope>NUCLEOTIDE SEQUENCE [LARGE SCALE GENOMIC DNA]</scope>
    <source>
        <strain evidence="3">K00500041</strain>
    </source>
</reference>
<gene>
    <name evidence="1" type="ORF">ERS007681_02299</name>
    <name evidence="2" type="ORF">ERS007688_03037</name>
    <name evidence="3" type="ORF">ERS007703_02542</name>
</gene>